<keyword evidence="2" id="KW-1185">Reference proteome</keyword>
<organism evidence="1 2">
    <name type="scientific">Amycolatopsis magusensis</name>
    <dbReference type="NCBI Taxonomy" id="882444"/>
    <lineage>
        <taxon>Bacteria</taxon>
        <taxon>Bacillati</taxon>
        <taxon>Actinomycetota</taxon>
        <taxon>Actinomycetes</taxon>
        <taxon>Pseudonocardiales</taxon>
        <taxon>Pseudonocardiaceae</taxon>
        <taxon>Amycolatopsis</taxon>
    </lineage>
</organism>
<gene>
    <name evidence="1" type="ORF">JOM49_002029</name>
</gene>
<evidence type="ECO:0008006" key="3">
    <source>
        <dbReference type="Google" id="ProtNLM"/>
    </source>
</evidence>
<comment type="caution">
    <text evidence="1">The sequence shown here is derived from an EMBL/GenBank/DDBJ whole genome shotgun (WGS) entry which is preliminary data.</text>
</comment>
<sequence length="104" mass="10715">MPEGGYRADADAMAVAQTRLKEQVGKPAAQAERIMPPKLKPGELGRIHAHHFDAYNAGVEQLAAALKGLSSELTALAGGIGAAGQSYASADQANAVQVNQQAGY</sequence>
<reference evidence="1 2" key="1">
    <citation type="submission" date="2021-03" db="EMBL/GenBank/DDBJ databases">
        <title>Sequencing the genomes of 1000 actinobacteria strains.</title>
        <authorList>
            <person name="Klenk H.-P."/>
        </authorList>
    </citation>
    <scope>NUCLEOTIDE SEQUENCE [LARGE SCALE GENOMIC DNA]</scope>
    <source>
        <strain evidence="1 2">DSM 45510</strain>
    </source>
</reference>
<dbReference type="Proteomes" id="UP000741013">
    <property type="component" value="Unassembled WGS sequence"/>
</dbReference>
<name>A0ABS4PNS4_9PSEU</name>
<dbReference type="RefSeq" id="WP_209664050.1">
    <property type="nucleotide sequence ID" value="NZ_JAGGMS010000001.1"/>
</dbReference>
<protein>
    <recommendedName>
        <fullName evidence="3">Excreted virulence factor EspC, type VII ESX diderm</fullName>
    </recommendedName>
</protein>
<dbReference type="EMBL" id="JAGGMS010000001">
    <property type="protein sequence ID" value="MBP2180503.1"/>
    <property type="molecule type" value="Genomic_DNA"/>
</dbReference>
<evidence type="ECO:0000313" key="2">
    <source>
        <dbReference type="Proteomes" id="UP000741013"/>
    </source>
</evidence>
<evidence type="ECO:0000313" key="1">
    <source>
        <dbReference type="EMBL" id="MBP2180503.1"/>
    </source>
</evidence>
<proteinExistence type="predicted"/>
<accession>A0ABS4PNS4</accession>